<gene>
    <name evidence="3" type="ORF">FC91_GL002839</name>
</gene>
<organism evidence="3 4">
    <name type="scientific">Schleiferilactobacillus harbinensis DSM 16991</name>
    <dbReference type="NCBI Taxonomy" id="1122147"/>
    <lineage>
        <taxon>Bacteria</taxon>
        <taxon>Bacillati</taxon>
        <taxon>Bacillota</taxon>
        <taxon>Bacilli</taxon>
        <taxon>Lactobacillales</taxon>
        <taxon>Lactobacillaceae</taxon>
        <taxon>Schleiferilactobacillus</taxon>
    </lineage>
</organism>
<accession>A0A0R1XEK0</accession>
<sequence>MKRTYATLAAAALLGISGALVPAATVHADGPGPGTADYNLSANTSVTSGQKFFEAAQGNSAATAKSTAQFTVEGGTLQLIAVPDLNFGQIPLTTIVSSGDKALENNLVSSADTDATSKNVTAFDGNSSGKLIVNDLRGITGGWTLSTTLGTQFTSKTAGAPALTGITLSLAATGTNQVNGTVSLEGNGIGASPVDVATATGADQGKGATTWDVNTAANASLKFPGQSAYIPASAIYQSDITWTLTAGA</sequence>
<dbReference type="RefSeq" id="WP_027828243.1">
    <property type="nucleotide sequence ID" value="NZ_AUEH01000015.1"/>
</dbReference>
<dbReference type="Pfam" id="PF13731">
    <property type="entry name" value="WxL"/>
    <property type="match status" value="1"/>
</dbReference>
<dbReference type="AlphaFoldDB" id="A0A0R1XEK0"/>
<evidence type="ECO:0000256" key="1">
    <source>
        <dbReference type="SAM" id="SignalP"/>
    </source>
</evidence>
<feature type="signal peptide" evidence="1">
    <location>
        <begin position="1"/>
        <end position="28"/>
    </location>
</feature>
<feature type="domain" description="WxL" evidence="2">
    <location>
        <begin position="71"/>
        <end position="246"/>
    </location>
</feature>
<proteinExistence type="predicted"/>
<protein>
    <recommendedName>
        <fullName evidence="2">WxL domain-containing protein</fullName>
    </recommendedName>
</protein>
<feature type="chain" id="PRO_5006413223" description="WxL domain-containing protein" evidence="1">
    <location>
        <begin position="29"/>
        <end position="248"/>
    </location>
</feature>
<comment type="caution">
    <text evidence="3">The sequence shown here is derived from an EMBL/GenBank/DDBJ whole genome shotgun (WGS) entry which is preliminary data.</text>
</comment>
<reference evidence="3 4" key="1">
    <citation type="journal article" date="2015" name="Genome Announc.">
        <title>Expanding the biotechnology potential of lactobacilli through comparative genomics of 213 strains and associated genera.</title>
        <authorList>
            <person name="Sun Z."/>
            <person name="Harris H.M."/>
            <person name="McCann A."/>
            <person name="Guo C."/>
            <person name="Argimon S."/>
            <person name="Zhang W."/>
            <person name="Yang X."/>
            <person name="Jeffery I.B."/>
            <person name="Cooney J.C."/>
            <person name="Kagawa T.F."/>
            <person name="Liu W."/>
            <person name="Song Y."/>
            <person name="Salvetti E."/>
            <person name="Wrobel A."/>
            <person name="Rasinkangas P."/>
            <person name="Parkhill J."/>
            <person name="Rea M.C."/>
            <person name="O'Sullivan O."/>
            <person name="Ritari J."/>
            <person name="Douillard F.P."/>
            <person name="Paul Ross R."/>
            <person name="Yang R."/>
            <person name="Briner A.E."/>
            <person name="Felis G.E."/>
            <person name="de Vos W.M."/>
            <person name="Barrangou R."/>
            <person name="Klaenhammer T.R."/>
            <person name="Caufield P.W."/>
            <person name="Cui Y."/>
            <person name="Zhang H."/>
            <person name="O'Toole P.W."/>
        </authorList>
    </citation>
    <scope>NUCLEOTIDE SEQUENCE [LARGE SCALE GENOMIC DNA]</scope>
    <source>
        <strain evidence="3 4">DSM 16991</strain>
    </source>
</reference>
<dbReference type="OrthoDB" id="2299058at2"/>
<name>A0A0R1XEK0_9LACO</name>
<dbReference type="Proteomes" id="UP000050949">
    <property type="component" value="Unassembled WGS sequence"/>
</dbReference>
<evidence type="ECO:0000313" key="3">
    <source>
        <dbReference type="EMBL" id="KRM26916.1"/>
    </source>
</evidence>
<evidence type="ECO:0000313" key="4">
    <source>
        <dbReference type="Proteomes" id="UP000050949"/>
    </source>
</evidence>
<keyword evidence="1" id="KW-0732">Signal</keyword>
<evidence type="ECO:0000259" key="2">
    <source>
        <dbReference type="Pfam" id="PF13731"/>
    </source>
</evidence>
<dbReference type="InterPro" id="IPR027994">
    <property type="entry name" value="WxL_dom"/>
</dbReference>
<dbReference type="PATRIC" id="fig|1122147.4.peg.2925"/>
<dbReference type="EMBL" id="AZFW01000060">
    <property type="protein sequence ID" value="KRM26916.1"/>
    <property type="molecule type" value="Genomic_DNA"/>
</dbReference>